<accession>A0A2G5B4D8</accession>
<proteinExistence type="inferred from homology"/>
<dbReference type="OrthoDB" id="5560285at2759"/>
<protein>
    <recommendedName>
        <fullName evidence="4">Mediator of RNA polymerase II transcription subunit 11</fullName>
    </recommendedName>
    <alternativeName>
        <fullName evidence="4">Mediator complex subunit 11</fullName>
    </alternativeName>
</protein>
<comment type="subcellular location">
    <subcellularLocation>
        <location evidence="1 4">Nucleus</location>
    </subcellularLocation>
</comment>
<evidence type="ECO:0000256" key="2">
    <source>
        <dbReference type="ARBA" id="ARBA00008186"/>
    </source>
</evidence>
<dbReference type="GO" id="GO:0003712">
    <property type="term" value="F:transcription coregulator activity"/>
    <property type="evidence" value="ECO:0007669"/>
    <property type="project" value="InterPro"/>
</dbReference>
<keyword evidence="7" id="KW-1185">Reference proteome</keyword>
<dbReference type="AlphaFoldDB" id="A0A2G5B4D8"/>
<feature type="compositionally biased region" description="Low complexity" evidence="5">
    <location>
        <begin position="10"/>
        <end position="21"/>
    </location>
</feature>
<evidence type="ECO:0000256" key="5">
    <source>
        <dbReference type="SAM" id="MobiDB-lite"/>
    </source>
</evidence>
<keyword evidence="4" id="KW-0805">Transcription regulation</keyword>
<dbReference type="GO" id="GO:0016592">
    <property type="term" value="C:mediator complex"/>
    <property type="evidence" value="ECO:0007669"/>
    <property type="project" value="InterPro"/>
</dbReference>
<dbReference type="GO" id="GO:0006357">
    <property type="term" value="P:regulation of transcription by RNA polymerase II"/>
    <property type="evidence" value="ECO:0007669"/>
    <property type="project" value="InterPro"/>
</dbReference>
<organism evidence="6 7">
    <name type="scientific">Coemansia reversa (strain ATCC 12441 / NRRL 1564)</name>
    <dbReference type="NCBI Taxonomy" id="763665"/>
    <lineage>
        <taxon>Eukaryota</taxon>
        <taxon>Fungi</taxon>
        <taxon>Fungi incertae sedis</taxon>
        <taxon>Zoopagomycota</taxon>
        <taxon>Kickxellomycotina</taxon>
        <taxon>Kickxellomycetes</taxon>
        <taxon>Kickxellales</taxon>
        <taxon>Kickxellaceae</taxon>
        <taxon>Coemansia</taxon>
    </lineage>
</organism>
<dbReference type="Pfam" id="PF10280">
    <property type="entry name" value="Med11"/>
    <property type="match status" value="1"/>
</dbReference>
<evidence type="ECO:0000313" key="7">
    <source>
        <dbReference type="Proteomes" id="UP000242474"/>
    </source>
</evidence>
<comment type="function">
    <text evidence="4">Component of the Mediator complex, a coactivator involved in the regulated transcription of nearly all RNA polymerase II-dependent genes. Mediator functions as a bridge to convey information from gene-specific regulatory proteins to the basal RNA polymerase II transcription machinery. Mediator is recruited to promoters by direct interactions with regulatory proteins and serves as a scaffold for the assembly of a functional pre-initiation complex with RNA polymerase II and the general transcription factors.</text>
</comment>
<sequence>MSGASNTGDNGSQAANNNINGSSGGGEEDTLSSFTNIGADGLDTSTANLFGSFINDSAQSTDNSGGDLFGQFSSADLSGFGVDLSSLELGGIGINGGNGTSSAENRIDLSSIQLLNLDEMPPSNNNNTDGSNQVLGSTTDAAQMVVQLLGSSTQPAVSEATNTLSSTLPISQLSNVSIAGGQSGAALTAQRQITGKSRSSSQSSDDMGDVPLAQLALLNPEQASQQSAALPLSALRPQEMVSADQMHSASALGGMGSVSAVAPGIALSAVQSGATAIAGLSQPTTNVPISGNLHPEQAQAQLAMRQLQMIGAGVGSAGDMLASAVDASTSPNTTAPVTSTPHVIESGITGVDSTVLQRKSRDTEESVNTNLQLELEQPNIDDNMTPLDELEQIEDQLCSLLGTASKAIRMMTGTRASGGQGQDTSSSGLESTIKEFMHTVAKIQADMIIQHKKLVARGIPIQMAAAFQNDTAGFERDLVAWSDTASLLAEALESGLRISSSLEIG</sequence>
<keyword evidence="3 4" id="KW-0539">Nucleus</keyword>
<evidence type="ECO:0000313" key="6">
    <source>
        <dbReference type="EMBL" id="PIA13913.1"/>
    </source>
</evidence>
<reference evidence="6 7" key="1">
    <citation type="journal article" date="2015" name="Genome Biol. Evol.">
        <title>Phylogenomic analyses indicate that early fungi evolved digesting cell walls of algal ancestors of land plants.</title>
        <authorList>
            <person name="Chang Y."/>
            <person name="Wang S."/>
            <person name="Sekimoto S."/>
            <person name="Aerts A.L."/>
            <person name="Choi C."/>
            <person name="Clum A."/>
            <person name="LaButti K.M."/>
            <person name="Lindquist E.A."/>
            <person name="Yee Ngan C."/>
            <person name="Ohm R.A."/>
            <person name="Salamov A.A."/>
            <person name="Grigoriev I.V."/>
            <person name="Spatafora J.W."/>
            <person name="Berbee M.L."/>
        </authorList>
    </citation>
    <scope>NUCLEOTIDE SEQUENCE [LARGE SCALE GENOMIC DNA]</scope>
    <source>
        <strain evidence="6 7">NRRL 1564</strain>
    </source>
</reference>
<dbReference type="EMBL" id="KZ303524">
    <property type="protein sequence ID" value="PIA13913.1"/>
    <property type="molecule type" value="Genomic_DNA"/>
</dbReference>
<dbReference type="InterPro" id="IPR019404">
    <property type="entry name" value="Mediator_Med11"/>
</dbReference>
<evidence type="ECO:0000256" key="4">
    <source>
        <dbReference type="RuleBase" id="RU364147"/>
    </source>
</evidence>
<dbReference type="Gene3D" id="1.10.287.3490">
    <property type="match status" value="1"/>
</dbReference>
<name>A0A2G5B4D8_COERN</name>
<evidence type="ECO:0000256" key="3">
    <source>
        <dbReference type="ARBA" id="ARBA00023242"/>
    </source>
</evidence>
<evidence type="ECO:0000256" key="1">
    <source>
        <dbReference type="ARBA" id="ARBA00004123"/>
    </source>
</evidence>
<feature type="region of interest" description="Disordered" evidence="5">
    <location>
        <begin position="189"/>
        <end position="208"/>
    </location>
</feature>
<comment type="subunit">
    <text evidence="4">Component of the Mediator complex.</text>
</comment>
<keyword evidence="4" id="KW-0010">Activator</keyword>
<feature type="region of interest" description="Disordered" evidence="5">
    <location>
        <begin position="1"/>
        <end position="37"/>
    </location>
</feature>
<keyword evidence="4" id="KW-0804">Transcription</keyword>
<dbReference type="Proteomes" id="UP000242474">
    <property type="component" value="Unassembled WGS sequence"/>
</dbReference>
<gene>
    <name evidence="4" type="primary">MED11</name>
    <name evidence="6" type="ORF">COEREDRAFT_10854</name>
</gene>
<comment type="similarity">
    <text evidence="2 4">Belongs to the Mediator complex subunit 11 family.</text>
</comment>